<keyword evidence="3" id="KW-0819">tRNA processing</keyword>
<name>A0A914YG67_9BILA</name>
<comment type="catalytic activity">
    <reaction evidence="6">
        <text>L-threonylcarbamoyladenylate + adenosine(37) in tRNA = N(6)-L-threonylcarbamoyladenosine(37) in tRNA + AMP + H(+)</text>
        <dbReference type="Rhea" id="RHEA:37059"/>
        <dbReference type="Rhea" id="RHEA-COMP:10162"/>
        <dbReference type="Rhea" id="RHEA-COMP:10163"/>
        <dbReference type="ChEBI" id="CHEBI:15378"/>
        <dbReference type="ChEBI" id="CHEBI:73682"/>
        <dbReference type="ChEBI" id="CHEBI:74411"/>
        <dbReference type="ChEBI" id="CHEBI:74418"/>
        <dbReference type="ChEBI" id="CHEBI:456215"/>
        <dbReference type="EC" id="2.3.1.234"/>
    </reaction>
</comment>
<accession>A0A914YG67</accession>
<dbReference type="InterPro" id="IPR043129">
    <property type="entry name" value="ATPase_NBD"/>
</dbReference>
<dbReference type="PANTHER" id="PTHR11735">
    <property type="entry name" value="TRNA N6-ADENOSINE THREONYLCARBAMOYLTRANSFERASE"/>
    <property type="match status" value="1"/>
</dbReference>
<protein>
    <recommendedName>
        <fullName evidence="1">N(6)-L-threonylcarbamoyladenine synthase</fullName>
        <ecNumber evidence="1">2.3.1.234</ecNumber>
    </recommendedName>
</protein>
<dbReference type="EC" id="2.3.1.234" evidence="1"/>
<dbReference type="Pfam" id="PF00814">
    <property type="entry name" value="TsaD"/>
    <property type="match status" value="1"/>
</dbReference>
<keyword evidence="4" id="KW-0479">Metal-binding</keyword>
<keyword evidence="5" id="KW-0012">Acyltransferase</keyword>
<evidence type="ECO:0000313" key="9">
    <source>
        <dbReference type="WBParaSite" id="PSU_v2.g16335.t1"/>
    </source>
</evidence>
<dbReference type="Gene3D" id="3.30.420.40">
    <property type="match status" value="2"/>
</dbReference>
<reference evidence="9" key="1">
    <citation type="submission" date="2022-11" db="UniProtKB">
        <authorList>
            <consortium name="WormBaseParasite"/>
        </authorList>
    </citation>
    <scope>IDENTIFICATION</scope>
</reference>
<evidence type="ECO:0000256" key="6">
    <source>
        <dbReference type="ARBA" id="ARBA00048117"/>
    </source>
</evidence>
<evidence type="ECO:0000256" key="1">
    <source>
        <dbReference type="ARBA" id="ARBA00012156"/>
    </source>
</evidence>
<dbReference type="GO" id="GO:0008033">
    <property type="term" value="P:tRNA processing"/>
    <property type="evidence" value="ECO:0007669"/>
    <property type="project" value="UniProtKB-KW"/>
</dbReference>
<evidence type="ECO:0000259" key="7">
    <source>
        <dbReference type="Pfam" id="PF00814"/>
    </source>
</evidence>
<dbReference type="GO" id="GO:0046872">
    <property type="term" value="F:metal ion binding"/>
    <property type="evidence" value="ECO:0007669"/>
    <property type="project" value="UniProtKB-KW"/>
</dbReference>
<proteinExistence type="predicted"/>
<dbReference type="PANTHER" id="PTHR11735:SF6">
    <property type="entry name" value="TRNA N6-ADENOSINE THREONYLCARBAMOYLTRANSFERASE, MITOCHONDRIAL"/>
    <property type="match status" value="1"/>
</dbReference>
<evidence type="ECO:0000313" key="8">
    <source>
        <dbReference type="Proteomes" id="UP000887577"/>
    </source>
</evidence>
<dbReference type="GO" id="GO:0005739">
    <property type="term" value="C:mitochondrion"/>
    <property type="evidence" value="ECO:0007669"/>
    <property type="project" value="TreeGrafter"/>
</dbReference>
<evidence type="ECO:0000256" key="5">
    <source>
        <dbReference type="ARBA" id="ARBA00023315"/>
    </source>
</evidence>
<organism evidence="8 9">
    <name type="scientific">Panagrolaimus superbus</name>
    <dbReference type="NCBI Taxonomy" id="310955"/>
    <lineage>
        <taxon>Eukaryota</taxon>
        <taxon>Metazoa</taxon>
        <taxon>Ecdysozoa</taxon>
        <taxon>Nematoda</taxon>
        <taxon>Chromadorea</taxon>
        <taxon>Rhabditida</taxon>
        <taxon>Tylenchina</taxon>
        <taxon>Panagrolaimomorpha</taxon>
        <taxon>Panagrolaimoidea</taxon>
        <taxon>Panagrolaimidae</taxon>
        <taxon>Panagrolaimus</taxon>
    </lineage>
</organism>
<dbReference type="PRINTS" id="PR00789">
    <property type="entry name" value="OSIALOPTASE"/>
</dbReference>
<evidence type="ECO:0000256" key="4">
    <source>
        <dbReference type="ARBA" id="ARBA00022723"/>
    </source>
</evidence>
<dbReference type="WBParaSite" id="PSU_v2.g16335.t1">
    <property type="protein sequence ID" value="PSU_v2.g16335.t1"/>
    <property type="gene ID" value="PSU_v2.g16335"/>
</dbReference>
<dbReference type="InterPro" id="IPR017861">
    <property type="entry name" value="KAE1/TsaD"/>
</dbReference>
<feature type="domain" description="Gcp-like" evidence="7">
    <location>
        <begin position="47"/>
        <end position="339"/>
    </location>
</feature>
<sequence>MNKLIFKRFFSIHSVKRPIVLGIETSCDDTAIAIVSADKKVLNSKVFVNRIDQQRIGGISPALSAMQHRMFIDNLIEDCLDEISCRLADLDAIAVTSCPGLVICLKVGLERAISLSRISKVPLIQVHHMRAHALSSRLIDDSVEYPFLSLLISGGHCLLVLVKNPSEFDIIGIDSTTSPGECLDKVAREIGLKSKDRHLGAEVERLARLSDDDGCLRFSIKPPSTSGADFHFASIKNSFLNLIQQGKLDKLSQKDTVDLCASLQFQVTSHLCRKLHLAFEYLQSKDILQSQSKTLVLSGGVAANKFIFKAIEKLTNFYNYKLIVPPGRLCTDNAEMIAWTGIEMMEENPNVAIPWTSLPSSIYAHDRYPIGTSILRDEIHASKFKPTRKLKLQSLLQDQIYFTGKPLQ</sequence>
<keyword evidence="2" id="KW-0808">Transferase</keyword>
<dbReference type="InterPro" id="IPR000905">
    <property type="entry name" value="Gcp-like_dom"/>
</dbReference>
<dbReference type="AlphaFoldDB" id="A0A914YG67"/>
<keyword evidence="8" id="KW-1185">Reference proteome</keyword>
<dbReference type="Proteomes" id="UP000887577">
    <property type="component" value="Unplaced"/>
</dbReference>
<dbReference type="NCBIfam" id="TIGR00329">
    <property type="entry name" value="gcp_kae1"/>
    <property type="match status" value="1"/>
</dbReference>
<dbReference type="SUPFAM" id="SSF53067">
    <property type="entry name" value="Actin-like ATPase domain"/>
    <property type="match status" value="1"/>
</dbReference>
<dbReference type="GO" id="GO:0061711">
    <property type="term" value="F:tRNA N(6)-L-threonylcarbamoyladenine synthase activity"/>
    <property type="evidence" value="ECO:0007669"/>
    <property type="project" value="UniProtKB-EC"/>
</dbReference>
<evidence type="ECO:0000256" key="2">
    <source>
        <dbReference type="ARBA" id="ARBA00022679"/>
    </source>
</evidence>
<evidence type="ECO:0000256" key="3">
    <source>
        <dbReference type="ARBA" id="ARBA00022694"/>
    </source>
</evidence>
<dbReference type="CDD" id="cd24134">
    <property type="entry name" value="ASKHA_NBD_OSGEPL1_QRI7_euk"/>
    <property type="match status" value="1"/>
</dbReference>